<reference evidence="3 4" key="1">
    <citation type="submission" date="2018-11" db="EMBL/GenBank/DDBJ databases">
        <authorList>
            <person name="Kleinhagauer T."/>
            <person name="Glaeser S.P."/>
            <person name="Spergser J."/>
            <person name="Ruckert C."/>
            <person name="Kaempfer P."/>
            <person name="Busse H.-J."/>
        </authorList>
    </citation>
    <scope>NUCLEOTIDE SEQUENCE [LARGE SCALE GENOMIC DNA]</scope>
    <source>
        <strain evidence="3 4">W8</strain>
    </source>
</reference>
<organism evidence="3 4">
    <name type="scientific">Corynebacterium gerontici</name>
    <dbReference type="NCBI Taxonomy" id="2079234"/>
    <lineage>
        <taxon>Bacteria</taxon>
        <taxon>Bacillati</taxon>
        <taxon>Actinomycetota</taxon>
        <taxon>Actinomycetes</taxon>
        <taxon>Mycobacteriales</taxon>
        <taxon>Corynebacteriaceae</taxon>
        <taxon>Corynebacterium</taxon>
    </lineage>
</organism>
<dbReference type="AlphaFoldDB" id="A0A3G6J1J6"/>
<gene>
    <name evidence="3" type="ORF">CGERO_07990</name>
</gene>
<evidence type="ECO:0000256" key="1">
    <source>
        <dbReference type="SAM" id="MobiDB-lite"/>
    </source>
</evidence>
<protein>
    <submittedName>
        <fullName evidence="3">Uncharacterized protein</fullName>
    </submittedName>
</protein>
<accession>A0A3G6J1J6</accession>
<evidence type="ECO:0000313" key="3">
    <source>
        <dbReference type="EMBL" id="AZA11895.1"/>
    </source>
</evidence>
<name>A0A3G6J1J6_9CORY</name>
<evidence type="ECO:0000256" key="2">
    <source>
        <dbReference type="SAM" id="Phobius"/>
    </source>
</evidence>
<keyword evidence="2" id="KW-0812">Transmembrane</keyword>
<proteinExistence type="predicted"/>
<evidence type="ECO:0000313" key="4">
    <source>
        <dbReference type="Proteomes" id="UP000271587"/>
    </source>
</evidence>
<feature type="region of interest" description="Disordered" evidence="1">
    <location>
        <begin position="66"/>
        <end position="91"/>
    </location>
</feature>
<keyword evidence="2" id="KW-1133">Transmembrane helix</keyword>
<dbReference type="KEGG" id="cgk:CGERO_07990"/>
<sequence>MADWFTDLGDAVAQFLTTSPLWLQAPLVIIVAVPMCALLAMLWLRAVDRCGALLARGGARARQRAQAKVSLERMTSPKPEEERASANNGKP</sequence>
<dbReference type="RefSeq" id="WP_123934833.1">
    <property type="nucleotide sequence ID" value="NZ_CP033897.1"/>
</dbReference>
<keyword evidence="4" id="KW-1185">Reference proteome</keyword>
<dbReference type="OrthoDB" id="4427626at2"/>
<feature type="transmembrane region" description="Helical" evidence="2">
    <location>
        <begin position="21"/>
        <end position="44"/>
    </location>
</feature>
<dbReference type="EMBL" id="CP033897">
    <property type="protein sequence ID" value="AZA11895.1"/>
    <property type="molecule type" value="Genomic_DNA"/>
</dbReference>
<keyword evidence="2" id="KW-0472">Membrane</keyword>
<dbReference type="Proteomes" id="UP000271587">
    <property type="component" value="Chromosome"/>
</dbReference>